<name>A0AAD5SKL0_9FUNG</name>
<sequence>MTNNIYELLTRGEYPENTTHVRIRNRDHHPFSSWDQMPTLSYALSNTAMALSATVSSFASAVLTLGLFVPIGFVKSFVNLFTRKNSRRIAIQERERVVVVTGGSSGHGGALVLEHAEPGTFLHIFGRNKERLDAIRQEVVRRGAKAETHSIDFLTEEGRQQLKQTIIDIDRRHEGIDLIICAAAVTGHLDEIEKGEGWGDEMANRIIDVNLKGVINSAMVAYELMTKRKRGQICIFASIAGWFTVPSLALYGSTKGYLKLFGINLRAMGIPYNVKVTTIFPGLVHSKMTETMIPHSTLPRRFFVHPGKAAKIIRNGLEENRSVVTYPLVESLPQFAIQGVNPLCEELGLWLGQGSGIATNIAS</sequence>
<dbReference type="InterPro" id="IPR020904">
    <property type="entry name" value="Sc_DH/Rdtase_CS"/>
</dbReference>
<feature type="transmembrane region" description="Helical" evidence="4">
    <location>
        <begin position="233"/>
        <end position="251"/>
    </location>
</feature>
<dbReference type="PRINTS" id="PR00081">
    <property type="entry name" value="GDHRDH"/>
</dbReference>
<keyword evidence="4" id="KW-1133">Transmembrane helix</keyword>
<dbReference type="PANTHER" id="PTHR43391:SF14">
    <property type="entry name" value="DEHYDROGENASE_REDUCTASE SDR FAMILY PROTEIN 7-LIKE"/>
    <property type="match status" value="1"/>
</dbReference>
<gene>
    <name evidence="5" type="ORF">HK097_006370</name>
</gene>
<keyword evidence="6" id="KW-1185">Reference proteome</keyword>
<dbReference type="EMBL" id="JADGJD010000003">
    <property type="protein sequence ID" value="KAJ3057442.1"/>
    <property type="molecule type" value="Genomic_DNA"/>
</dbReference>
<keyword evidence="4" id="KW-0472">Membrane</keyword>
<dbReference type="AlphaFoldDB" id="A0AAD5SKL0"/>
<evidence type="ECO:0000256" key="4">
    <source>
        <dbReference type="SAM" id="Phobius"/>
    </source>
</evidence>
<reference evidence="5" key="1">
    <citation type="submission" date="2020-05" db="EMBL/GenBank/DDBJ databases">
        <title>Phylogenomic resolution of chytrid fungi.</title>
        <authorList>
            <person name="Stajich J.E."/>
            <person name="Amses K."/>
            <person name="Simmons R."/>
            <person name="Seto K."/>
            <person name="Myers J."/>
            <person name="Bonds A."/>
            <person name="Quandt C.A."/>
            <person name="Barry K."/>
            <person name="Liu P."/>
            <person name="Grigoriev I."/>
            <person name="Longcore J.E."/>
            <person name="James T.Y."/>
        </authorList>
    </citation>
    <scope>NUCLEOTIDE SEQUENCE</scope>
    <source>
        <strain evidence="5">JEL0318</strain>
    </source>
</reference>
<dbReference type="InterPro" id="IPR036291">
    <property type="entry name" value="NAD(P)-bd_dom_sf"/>
</dbReference>
<evidence type="ECO:0000256" key="3">
    <source>
        <dbReference type="ARBA" id="ARBA00023002"/>
    </source>
</evidence>
<dbReference type="Pfam" id="PF00106">
    <property type="entry name" value="adh_short"/>
    <property type="match status" value="1"/>
</dbReference>
<evidence type="ECO:0000256" key="1">
    <source>
        <dbReference type="ARBA" id="ARBA00006484"/>
    </source>
</evidence>
<evidence type="ECO:0000256" key="2">
    <source>
        <dbReference type="ARBA" id="ARBA00022857"/>
    </source>
</evidence>
<keyword evidence="4" id="KW-0812">Transmembrane</keyword>
<keyword evidence="3" id="KW-0560">Oxidoreductase</keyword>
<comment type="similarity">
    <text evidence="1">Belongs to the short-chain dehydrogenases/reductases (SDR) family.</text>
</comment>
<dbReference type="PANTHER" id="PTHR43391">
    <property type="entry name" value="RETINOL DEHYDROGENASE-RELATED"/>
    <property type="match status" value="1"/>
</dbReference>
<comment type="caution">
    <text evidence="5">The sequence shown here is derived from an EMBL/GenBank/DDBJ whole genome shotgun (WGS) entry which is preliminary data.</text>
</comment>
<feature type="transmembrane region" description="Helical" evidence="4">
    <location>
        <begin position="58"/>
        <end position="78"/>
    </location>
</feature>
<accession>A0AAD5SKL0</accession>
<dbReference type="SUPFAM" id="SSF51735">
    <property type="entry name" value="NAD(P)-binding Rossmann-fold domains"/>
    <property type="match status" value="1"/>
</dbReference>
<dbReference type="Proteomes" id="UP001212841">
    <property type="component" value="Unassembled WGS sequence"/>
</dbReference>
<dbReference type="Gene3D" id="3.40.50.720">
    <property type="entry name" value="NAD(P)-binding Rossmann-like Domain"/>
    <property type="match status" value="1"/>
</dbReference>
<dbReference type="PROSITE" id="PS00061">
    <property type="entry name" value="ADH_SHORT"/>
    <property type="match status" value="1"/>
</dbReference>
<evidence type="ECO:0008006" key="7">
    <source>
        <dbReference type="Google" id="ProtNLM"/>
    </source>
</evidence>
<evidence type="ECO:0000313" key="6">
    <source>
        <dbReference type="Proteomes" id="UP001212841"/>
    </source>
</evidence>
<dbReference type="GO" id="GO:0016491">
    <property type="term" value="F:oxidoreductase activity"/>
    <property type="evidence" value="ECO:0007669"/>
    <property type="project" value="UniProtKB-KW"/>
</dbReference>
<dbReference type="InterPro" id="IPR002347">
    <property type="entry name" value="SDR_fam"/>
</dbReference>
<dbReference type="GO" id="GO:0005829">
    <property type="term" value="C:cytosol"/>
    <property type="evidence" value="ECO:0007669"/>
    <property type="project" value="TreeGrafter"/>
</dbReference>
<proteinExistence type="inferred from homology"/>
<keyword evidence="2" id="KW-0521">NADP</keyword>
<evidence type="ECO:0000313" key="5">
    <source>
        <dbReference type="EMBL" id="KAJ3057442.1"/>
    </source>
</evidence>
<protein>
    <recommendedName>
        <fullName evidence="7">NAD(P)-binding protein</fullName>
    </recommendedName>
</protein>
<organism evidence="5 6">
    <name type="scientific">Rhizophlyctis rosea</name>
    <dbReference type="NCBI Taxonomy" id="64517"/>
    <lineage>
        <taxon>Eukaryota</taxon>
        <taxon>Fungi</taxon>
        <taxon>Fungi incertae sedis</taxon>
        <taxon>Chytridiomycota</taxon>
        <taxon>Chytridiomycota incertae sedis</taxon>
        <taxon>Chytridiomycetes</taxon>
        <taxon>Rhizophlyctidales</taxon>
        <taxon>Rhizophlyctidaceae</taxon>
        <taxon>Rhizophlyctis</taxon>
    </lineage>
</organism>